<reference evidence="2" key="1">
    <citation type="thesis" date="2020" institute="ProQuest LLC" country="789 East Eisenhower Parkway, Ann Arbor, MI, USA">
        <title>Comparative Genomics and Chromosome Evolution.</title>
        <authorList>
            <person name="Mudd A.B."/>
        </authorList>
    </citation>
    <scope>NUCLEOTIDE SEQUENCE</scope>
    <source>
        <strain evidence="2">HN-11 Male</strain>
        <tissue evidence="2">Kidney and liver</tissue>
    </source>
</reference>
<dbReference type="AlphaFoldDB" id="A0A8J6EXN0"/>
<keyword evidence="1" id="KW-0812">Transmembrane</keyword>
<sequence>MLIRGAQFFLLPNVFVEIRLINVSSLKSASSLPSCAHDNTSTPVWISMIIWPTSILVLTGMAICTHSIYLR</sequence>
<name>A0A8J6EXN0_ELECQ</name>
<dbReference type="Proteomes" id="UP000770717">
    <property type="component" value="Unassembled WGS sequence"/>
</dbReference>
<protein>
    <submittedName>
        <fullName evidence="2">Uncharacterized protein</fullName>
    </submittedName>
</protein>
<gene>
    <name evidence="2" type="ORF">GDO78_012903</name>
</gene>
<keyword evidence="3" id="KW-1185">Reference proteome</keyword>
<keyword evidence="1" id="KW-1133">Transmembrane helix</keyword>
<proteinExistence type="predicted"/>
<evidence type="ECO:0000256" key="1">
    <source>
        <dbReference type="SAM" id="Phobius"/>
    </source>
</evidence>
<comment type="caution">
    <text evidence="2">The sequence shown here is derived from an EMBL/GenBank/DDBJ whole genome shotgun (WGS) entry which is preliminary data.</text>
</comment>
<keyword evidence="1" id="KW-0472">Membrane</keyword>
<dbReference type="EMBL" id="WNTK01000009">
    <property type="protein sequence ID" value="KAG9477627.1"/>
    <property type="molecule type" value="Genomic_DNA"/>
</dbReference>
<accession>A0A8J6EXN0</accession>
<organism evidence="2 3">
    <name type="scientific">Eleutherodactylus coqui</name>
    <name type="common">Puerto Rican coqui</name>
    <dbReference type="NCBI Taxonomy" id="57060"/>
    <lineage>
        <taxon>Eukaryota</taxon>
        <taxon>Metazoa</taxon>
        <taxon>Chordata</taxon>
        <taxon>Craniata</taxon>
        <taxon>Vertebrata</taxon>
        <taxon>Euteleostomi</taxon>
        <taxon>Amphibia</taxon>
        <taxon>Batrachia</taxon>
        <taxon>Anura</taxon>
        <taxon>Neobatrachia</taxon>
        <taxon>Hyloidea</taxon>
        <taxon>Eleutherodactylidae</taxon>
        <taxon>Eleutherodactylinae</taxon>
        <taxon>Eleutherodactylus</taxon>
        <taxon>Eleutherodactylus</taxon>
    </lineage>
</organism>
<evidence type="ECO:0000313" key="2">
    <source>
        <dbReference type="EMBL" id="KAG9477627.1"/>
    </source>
</evidence>
<evidence type="ECO:0000313" key="3">
    <source>
        <dbReference type="Proteomes" id="UP000770717"/>
    </source>
</evidence>
<feature type="transmembrane region" description="Helical" evidence="1">
    <location>
        <begin position="49"/>
        <end position="70"/>
    </location>
</feature>